<evidence type="ECO:0000256" key="3">
    <source>
        <dbReference type="ARBA" id="ARBA00022989"/>
    </source>
</evidence>
<comment type="subcellular location">
    <subcellularLocation>
        <location evidence="1">Membrane</location>
        <topology evidence="1">Multi-pass membrane protein</topology>
    </subcellularLocation>
</comment>
<evidence type="ECO:0000256" key="2">
    <source>
        <dbReference type="ARBA" id="ARBA00022692"/>
    </source>
</evidence>
<keyword evidence="3 5" id="KW-1133">Transmembrane helix</keyword>
<dbReference type="Proteomes" id="UP001524435">
    <property type="component" value="Unassembled WGS sequence"/>
</dbReference>
<dbReference type="Pfam" id="PF02361">
    <property type="entry name" value="CbiQ"/>
    <property type="match status" value="1"/>
</dbReference>
<feature type="transmembrane region" description="Helical" evidence="5">
    <location>
        <begin position="72"/>
        <end position="94"/>
    </location>
</feature>
<dbReference type="RefSeq" id="WP_178200227.1">
    <property type="nucleotide sequence ID" value="NZ_CALVCM010000026.1"/>
</dbReference>
<feature type="transmembrane region" description="Helical" evidence="5">
    <location>
        <begin position="246"/>
        <end position="267"/>
    </location>
</feature>
<dbReference type="EMBL" id="JANGCH010000003">
    <property type="protein sequence ID" value="MCQ5121302.1"/>
    <property type="molecule type" value="Genomic_DNA"/>
</dbReference>
<comment type="caution">
    <text evidence="6">The sequence shown here is derived from an EMBL/GenBank/DDBJ whole genome shotgun (WGS) entry which is preliminary data.</text>
</comment>
<accession>A0ABT1SJ98</accession>
<organism evidence="6 7">
    <name type="scientific">Massilicoli timonensis</name>
    <dbReference type="NCBI Taxonomy" id="2015901"/>
    <lineage>
        <taxon>Bacteria</taxon>
        <taxon>Bacillati</taxon>
        <taxon>Bacillota</taxon>
        <taxon>Erysipelotrichia</taxon>
        <taxon>Erysipelotrichales</taxon>
        <taxon>Erysipelotrichaceae</taxon>
        <taxon>Massilicoli</taxon>
    </lineage>
</organism>
<keyword evidence="2 5" id="KW-0812">Transmembrane</keyword>
<evidence type="ECO:0000256" key="4">
    <source>
        <dbReference type="ARBA" id="ARBA00023136"/>
    </source>
</evidence>
<keyword evidence="4 5" id="KW-0472">Membrane</keyword>
<feature type="transmembrane region" description="Helical" evidence="5">
    <location>
        <begin position="106"/>
        <end position="128"/>
    </location>
</feature>
<dbReference type="PANTHER" id="PTHR33514">
    <property type="entry name" value="PROTEIN ABCI12, CHLOROPLASTIC"/>
    <property type="match status" value="1"/>
</dbReference>
<dbReference type="CDD" id="cd16914">
    <property type="entry name" value="EcfT"/>
    <property type="match status" value="1"/>
</dbReference>
<proteinExistence type="predicted"/>
<protein>
    <submittedName>
        <fullName evidence="6">Energy-coupling factor transporter transmembrane protein EcfT</fullName>
    </submittedName>
</protein>
<keyword evidence="7" id="KW-1185">Reference proteome</keyword>
<dbReference type="PANTHER" id="PTHR33514:SF13">
    <property type="entry name" value="PROTEIN ABCI12, CHLOROPLASTIC"/>
    <property type="match status" value="1"/>
</dbReference>
<dbReference type="InterPro" id="IPR003339">
    <property type="entry name" value="ABC/ECF_trnsptr_transmembrane"/>
</dbReference>
<name>A0ABT1SJ98_9FIRM</name>
<reference evidence="6 7" key="1">
    <citation type="submission" date="2022-06" db="EMBL/GenBank/DDBJ databases">
        <title>Isolation of gut microbiota from human fecal samples.</title>
        <authorList>
            <person name="Pamer E.G."/>
            <person name="Barat B."/>
            <person name="Waligurski E."/>
            <person name="Medina S."/>
            <person name="Paddock L."/>
            <person name="Mostad J."/>
        </authorList>
    </citation>
    <scope>NUCLEOTIDE SEQUENCE [LARGE SCALE GENOMIC DNA]</scope>
    <source>
        <strain evidence="6 7">DFI.6.1</strain>
    </source>
</reference>
<gene>
    <name evidence="6" type="ORF">NE663_03370</name>
</gene>
<evidence type="ECO:0000313" key="6">
    <source>
        <dbReference type="EMBL" id="MCQ5121302.1"/>
    </source>
</evidence>
<sequence>MNNFTLGSYMPYDSLIHRLDPRAKIMGMIFFMVAIFIPAGYFPYIILGVVALVLFLIAHLKLRSVWKSMKPMLLMMVFLLVINLLVVRTGYVVVKLGDFAIYSDALAQTFYIAVRLVLMIMITTTLTATTKPLDLTLGIEDLLTPFKVLHVPAHEIAMMISIALRFIPTLIEETQRIMKAQASRGVDMEEGKLKEKIMAVLSLIVPLFVSAFQRAEDLANAMEARGYIPERKRTRYKQLKMAGRDWIMLGCSFLLMAVPILIAMGYLDPLRIGSLFLEGVGYAL</sequence>
<evidence type="ECO:0000256" key="5">
    <source>
        <dbReference type="SAM" id="Phobius"/>
    </source>
</evidence>
<feature type="transmembrane region" description="Helical" evidence="5">
    <location>
        <begin position="28"/>
        <end position="60"/>
    </location>
</feature>
<feature type="transmembrane region" description="Helical" evidence="5">
    <location>
        <begin position="148"/>
        <end position="171"/>
    </location>
</feature>
<evidence type="ECO:0000313" key="7">
    <source>
        <dbReference type="Proteomes" id="UP001524435"/>
    </source>
</evidence>
<evidence type="ECO:0000256" key="1">
    <source>
        <dbReference type="ARBA" id="ARBA00004141"/>
    </source>
</evidence>